<dbReference type="InterPro" id="IPR017972">
    <property type="entry name" value="Cyt_P450_CS"/>
</dbReference>
<keyword evidence="6 8" id="KW-0503">Monooxygenase</keyword>
<dbReference type="EMBL" id="JAVRRD010000010">
    <property type="protein sequence ID" value="KAK5054408.1"/>
    <property type="molecule type" value="Genomic_DNA"/>
</dbReference>
<dbReference type="InterPro" id="IPR002403">
    <property type="entry name" value="Cyt_P450_E_grp-IV"/>
</dbReference>
<evidence type="ECO:0000313" key="11">
    <source>
        <dbReference type="Proteomes" id="UP001358417"/>
    </source>
</evidence>
<evidence type="ECO:0000256" key="3">
    <source>
        <dbReference type="ARBA" id="ARBA00022723"/>
    </source>
</evidence>
<comment type="similarity">
    <text evidence="2 8">Belongs to the cytochrome P450 family.</text>
</comment>
<dbReference type="PRINTS" id="PR00465">
    <property type="entry name" value="EP450IV"/>
</dbReference>
<dbReference type="InterPro" id="IPR001128">
    <property type="entry name" value="Cyt_P450"/>
</dbReference>
<evidence type="ECO:0008006" key="12">
    <source>
        <dbReference type="Google" id="ProtNLM"/>
    </source>
</evidence>
<keyword evidence="5 7" id="KW-0408">Iron</keyword>
<dbReference type="GeneID" id="89969519"/>
<dbReference type="PANTHER" id="PTHR24305">
    <property type="entry name" value="CYTOCHROME P450"/>
    <property type="match status" value="1"/>
</dbReference>
<evidence type="ECO:0000256" key="6">
    <source>
        <dbReference type="ARBA" id="ARBA00023033"/>
    </source>
</evidence>
<feature type="signal peptide" evidence="9">
    <location>
        <begin position="1"/>
        <end position="18"/>
    </location>
</feature>
<keyword evidence="7 8" id="KW-0349">Heme</keyword>
<keyword evidence="11" id="KW-1185">Reference proteome</keyword>
<evidence type="ECO:0000256" key="4">
    <source>
        <dbReference type="ARBA" id="ARBA00023002"/>
    </source>
</evidence>
<evidence type="ECO:0000256" key="7">
    <source>
        <dbReference type="PIRSR" id="PIRSR602403-1"/>
    </source>
</evidence>
<dbReference type="InterPro" id="IPR036396">
    <property type="entry name" value="Cyt_P450_sf"/>
</dbReference>
<dbReference type="GO" id="GO:0005506">
    <property type="term" value="F:iron ion binding"/>
    <property type="evidence" value="ECO:0007669"/>
    <property type="project" value="InterPro"/>
</dbReference>
<evidence type="ECO:0000256" key="5">
    <source>
        <dbReference type="ARBA" id="ARBA00023004"/>
    </source>
</evidence>
<keyword evidence="9" id="KW-0732">Signal</keyword>
<evidence type="ECO:0000256" key="8">
    <source>
        <dbReference type="RuleBase" id="RU000461"/>
    </source>
</evidence>
<dbReference type="Proteomes" id="UP001358417">
    <property type="component" value="Unassembled WGS sequence"/>
</dbReference>
<dbReference type="GO" id="GO:0020037">
    <property type="term" value="F:heme binding"/>
    <property type="evidence" value="ECO:0007669"/>
    <property type="project" value="InterPro"/>
</dbReference>
<dbReference type="Gene3D" id="1.10.630.10">
    <property type="entry name" value="Cytochrome P450"/>
    <property type="match status" value="1"/>
</dbReference>
<protein>
    <recommendedName>
        <fullName evidence="12">Cytochrome P450 oxidoreductase</fullName>
    </recommendedName>
</protein>
<dbReference type="PROSITE" id="PS00086">
    <property type="entry name" value="CYTOCHROME_P450"/>
    <property type="match status" value="1"/>
</dbReference>
<dbReference type="RefSeq" id="XP_064707181.1">
    <property type="nucleotide sequence ID" value="XM_064844923.1"/>
</dbReference>
<evidence type="ECO:0000256" key="1">
    <source>
        <dbReference type="ARBA" id="ARBA00001971"/>
    </source>
</evidence>
<keyword evidence="3 7" id="KW-0479">Metal-binding</keyword>
<sequence length="521" mass="58631">MILVVLALVIIIYQATKAFLDPLKAIPGPFWARFTRAWYLRKVWHGDFEKTNIALHEKYGTHPVDTAPQADCCGPIVRIAPGQYSLKDPESLKTIYGHGTSFTKGPWYAASGSADPNTHDLFTDRDAKRHGDNRKKVARLYSMTSLLDYEHHVTELTKKMVAKFKDLASVGSDSDLGIDMQHWLQCFAFDMIGLITVGAPFGYIDRPEDSHTMFSALHAYLFYSANVGVYAEFHSFLSRFTALVNGSGMSYMLGFTQTQIAKHETHNEKAPAASQVNTSTSTDFLTKLLQIKQEQPRKISDEDVFGACLTNIGAGSDTTSISLSGILYWLIINPRAHQRLTFASFHVQLQKELDEKAAKGEISSPITFLEAQSLPYLQACIKEGLRLHPATGLPLSRVVPKGGATLCKWFVPEGTIVGVNTWVMHRNKVVFGDDADDFVPERWLEDPERASHMDRFFMTFGLGSRTCIGKNISLMEISKLVPELIRYFDFRLAKPNEKLETQNVWFVKQKNFRCVVSLRKE</sequence>
<dbReference type="AlphaFoldDB" id="A0AAV9NFR6"/>
<dbReference type="Pfam" id="PF00067">
    <property type="entry name" value="p450"/>
    <property type="match status" value="1"/>
</dbReference>
<organism evidence="10 11">
    <name type="scientific">Exophiala bonariae</name>
    <dbReference type="NCBI Taxonomy" id="1690606"/>
    <lineage>
        <taxon>Eukaryota</taxon>
        <taxon>Fungi</taxon>
        <taxon>Dikarya</taxon>
        <taxon>Ascomycota</taxon>
        <taxon>Pezizomycotina</taxon>
        <taxon>Eurotiomycetes</taxon>
        <taxon>Chaetothyriomycetidae</taxon>
        <taxon>Chaetothyriales</taxon>
        <taxon>Herpotrichiellaceae</taxon>
        <taxon>Exophiala</taxon>
    </lineage>
</organism>
<dbReference type="SUPFAM" id="SSF48264">
    <property type="entry name" value="Cytochrome P450"/>
    <property type="match status" value="1"/>
</dbReference>
<dbReference type="FunFam" id="1.10.630.10:FF:000050">
    <property type="entry name" value="Cytochrome P450 monooxygenase"/>
    <property type="match status" value="1"/>
</dbReference>
<dbReference type="PANTHER" id="PTHR24305:SF190">
    <property type="entry name" value="P450, PUTATIVE (EUROFUNG)-RELATED"/>
    <property type="match status" value="1"/>
</dbReference>
<accession>A0AAV9NFR6</accession>
<dbReference type="PRINTS" id="PR00385">
    <property type="entry name" value="P450"/>
</dbReference>
<dbReference type="CDD" id="cd11060">
    <property type="entry name" value="CYP57A1-like"/>
    <property type="match status" value="1"/>
</dbReference>
<dbReference type="InterPro" id="IPR050121">
    <property type="entry name" value="Cytochrome_P450_monoxygenase"/>
</dbReference>
<evidence type="ECO:0000313" key="10">
    <source>
        <dbReference type="EMBL" id="KAK5054408.1"/>
    </source>
</evidence>
<evidence type="ECO:0000256" key="9">
    <source>
        <dbReference type="SAM" id="SignalP"/>
    </source>
</evidence>
<feature type="binding site" description="axial binding residue" evidence="7">
    <location>
        <position position="467"/>
    </location>
    <ligand>
        <name>heme</name>
        <dbReference type="ChEBI" id="CHEBI:30413"/>
    </ligand>
    <ligandPart>
        <name>Fe</name>
        <dbReference type="ChEBI" id="CHEBI:18248"/>
    </ligandPart>
</feature>
<dbReference type="GO" id="GO:0004497">
    <property type="term" value="F:monooxygenase activity"/>
    <property type="evidence" value="ECO:0007669"/>
    <property type="project" value="UniProtKB-KW"/>
</dbReference>
<dbReference type="GO" id="GO:0016705">
    <property type="term" value="F:oxidoreductase activity, acting on paired donors, with incorporation or reduction of molecular oxygen"/>
    <property type="evidence" value="ECO:0007669"/>
    <property type="project" value="InterPro"/>
</dbReference>
<keyword evidence="4 8" id="KW-0560">Oxidoreductase</keyword>
<feature type="chain" id="PRO_5043541428" description="Cytochrome P450 oxidoreductase" evidence="9">
    <location>
        <begin position="19"/>
        <end position="521"/>
    </location>
</feature>
<reference evidence="10 11" key="1">
    <citation type="submission" date="2023-08" db="EMBL/GenBank/DDBJ databases">
        <title>Black Yeasts Isolated from many extreme environments.</title>
        <authorList>
            <person name="Coleine C."/>
            <person name="Stajich J.E."/>
            <person name="Selbmann L."/>
        </authorList>
    </citation>
    <scope>NUCLEOTIDE SEQUENCE [LARGE SCALE GENOMIC DNA]</scope>
    <source>
        <strain evidence="10 11">CCFEE 5792</strain>
    </source>
</reference>
<comment type="cofactor">
    <cofactor evidence="1 7">
        <name>heme</name>
        <dbReference type="ChEBI" id="CHEBI:30413"/>
    </cofactor>
</comment>
<proteinExistence type="inferred from homology"/>
<evidence type="ECO:0000256" key="2">
    <source>
        <dbReference type="ARBA" id="ARBA00010617"/>
    </source>
</evidence>
<name>A0AAV9NFR6_9EURO</name>
<comment type="caution">
    <text evidence="10">The sequence shown here is derived from an EMBL/GenBank/DDBJ whole genome shotgun (WGS) entry which is preliminary data.</text>
</comment>
<gene>
    <name evidence="10" type="ORF">LTR84_001298</name>
</gene>